<evidence type="ECO:0000256" key="6">
    <source>
        <dbReference type="ARBA" id="ARBA00022449"/>
    </source>
</evidence>
<evidence type="ECO:0000256" key="10">
    <source>
        <dbReference type="ARBA" id="ARBA00023065"/>
    </source>
</evidence>
<evidence type="ECO:0000256" key="13">
    <source>
        <dbReference type="SAM" id="Phobius"/>
    </source>
</evidence>
<dbReference type="EMBL" id="FOQE01000056">
    <property type="protein sequence ID" value="SFH91242.1"/>
    <property type="molecule type" value="Genomic_DNA"/>
</dbReference>
<dbReference type="PIRSF" id="PIRSF006603">
    <property type="entry name" value="DinF"/>
    <property type="match status" value="1"/>
</dbReference>
<evidence type="ECO:0000256" key="4">
    <source>
        <dbReference type="ARBA" id="ARBA00020268"/>
    </source>
</evidence>
<feature type="transmembrane region" description="Helical" evidence="13">
    <location>
        <begin position="164"/>
        <end position="186"/>
    </location>
</feature>
<feature type="transmembrane region" description="Helical" evidence="13">
    <location>
        <begin position="354"/>
        <end position="374"/>
    </location>
</feature>
<protein>
    <recommendedName>
        <fullName evidence="4">Probable multidrug resistance protein NorM</fullName>
    </recommendedName>
    <alternativeName>
        <fullName evidence="12">Multidrug-efflux transporter</fullName>
    </alternativeName>
</protein>
<evidence type="ECO:0000256" key="7">
    <source>
        <dbReference type="ARBA" id="ARBA00022475"/>
    </source>
</evidence>
<comment type="similarity">
    <text evidence="3">Belongs to the multi antimicrobial extrusion (MATE) (TC 2.A.66.1) family.</text>
</comment>
<feature type="transmembrane region" description="Helical" evidence="13">
    <location>
        <begin position="420"/>
        <end position="436"/>
    </location>
</feature>
<keyword evidence="11 13" id="KW-0472">Membrane</keyword>
<comment type="subcellular location">
    <subcellularLocation>
        <location evidence="2">Cell membrane</location>
        <topology evidence="2">Multi-pass membrane protein</topology>
    </subcellularLocation>
</comment>
<dbReference type="PANTHER" id="PTHR43298">
    <property type="entry name" value="MULTIDRUG RESISTANCE PROTEIN NORM-RELATED"/>
    <property type="match status" value="1"/>
</dbReference>
<sequence length="458" mass="49659">MGQDMTKGNPLKLIILFTLPMLLGNIFQQFYSMADTFIVSRTIGVDAFAAVGSTGSISNLIIGLAIGLTAGLSVLTAQRFGKKDFAAIRRNLASSIIISAVFTIVLTFFATLLTRPILEFMRTPANLIDDAYAYLVIIFAGIGVSVLFNLLSNVLRAIGDSRTPLLFLAAASIINVVLDYVFILGLHTGVAGAGYATVIAQLIASALCLVYIWKKVPILRIHKEDWKLSKAEINEHLRLGLPMGFQSSIIAFGGIAIQITLNSLGASAVAATTAAEKINGIATMPLNSFGVTMATYTAQNFGAGKLDRIWEGVNKIIKLVLTYSVVMGAAMVLFGRKIATLYVGESSTEIFDMVQTYFLTNATFYFLLALLFIYRYTLQGFGKSTAPTAAGVMELVSRVIVAVVLSRPLGFLGVSLSSPLAWFGALVPLVFSYYWLKRNFTTKRTMVQQPLLLEMNQQ</sequence>
<feature type="transmembrane region" description="Helical" evidence="13">
    <location>
        <begin position="60"/>
        <end position="80"/>
    </location>
</feature>
<dbReference type="OrthoDB" id="9776324at2"/>
<evidence type="ECO:0000313" key="15">
    <source>
        <dbReference type="Proteomes" id="UP000198668"/>
    </source>
</evidence>
<accession>A0A1I3DWX6</accession>
<reference evidence="14 15" key="1">
    <citation type="submission" date="2016-10" db="EMBL/GenBank/DDBJ databases">
        <authorList>
            <person name="de Groot N.N."/>
        </authorList>
    </citation>
    <scope>NUCLEOTIDE SEQUENCE [LARGE SCALE GENOMIC DNA]</scope>
    <source>
        <strain evidence="14 15">DSM 27630</strain>
    </source>
</reference>
<dbReference type="AlphaFoldDB" id="A0A1I3DWX6"/>
<keyword evidence="6" id="KW-0050">Antiport</keyword>
<organism evidence="14 15">
    <name type="scientific">Pisciglobus halotolerans</name>
    <dbReference type="NCBI Taxonomy" id="745365"/>
    <lineage>
        <taxon>Bacteria</taxon>
        <taxon>Bacillati</taxon>
        <taxon>Bacillota</taxon>
        <taxon>Bacilli</taxon>
        <taxon>Lactobacillales</taxon>
        <taxon>Carnobacteriaceae</taxon>
    </lineage>
</organism>
<dbReference type="GO" id="GO:0015297">
    <property type="term" value="F:antiporter activity"/>
    <property type="evidence" value="ECO:0007669"/>
    <property type="project" value="UniProtKB-KW"/>
</dbReference>
<feature type="transmembrane region" description="Helical" evidence="13">
    <location>
        <begin position="92"/>
        <end position="112"/>
    </location>
</feature>
<keyword evidence="7" id="KW-1003">Cell membrane</keyword>
<gene>
    <name evidence="14" type="ORF">SAMN04489868_1568</name>
</gene>
<proteinExistence type="inferred from homology"/>
<dbReference type="Pfam" id="PF01554">
    <property type="entry name" value="MatE"/>
    <property type="match status" value="2"/>
</dbReference>
<keyword evidence="9 13" id="KW-1133">Transmembrane helix</keyword>
<evidence type="ECO:0000256" key="1">
    <source>
        <dbReference type="ARBA" id="ARBA00003408"/>
    </source>
</evidence>
<evidence type="ECO:0000256" key="8">
    <source>
        <dbReference type="ARBA" id="ARBA00022692"/>
    </source>
</evidence>
<feature type="transmembrane region" description="Helical" evidence="13">
    <location>
        <begin position="395"/>
        <end position="414"/>
    </location>
</feature>
<evidence type="ECO:0000313" key="14">
    <source>
        <dbReference type="EMBL" id="SFH91242.1"/>
    </source>
</evidence>
<keyword evidence="10" id="KW-0406">Ion transport</keyword>
<feature type="transmembrane region" description="Helical" evidence="13">
    <location>
        <begin position="12"/>
        <end position="31"/>
    </location>
</feature>
<keyword evidence="5" id="KW-0813">Transport</keyword>
<dbReference type="Proteomes" id="UP000198668">
    <property type="component" value="Unassembled WGS sequence"/>
</dbReference>
<keyword evidence="8 13" id="KW-0812">Transmembrane</keyword>
<dbReference type="RefSeq" id="WP_092093743.1">
    <property type="nucleotide sequence ID" value="NZ_FOQE01000056.1"/>
</dbReference>
<evidence type="ECO:0000256" key="5">
    <source>
        <dbReference type="ARBA" id="ARBA00022448"/>
    </source>
</evidence>
<evidence type="ECO:0000256" key="2">
    <source>
        <dbReference type="ARBA" id="ARBA00004651"/>
    </source>
</evidence>
<feature type="transmembrane region" description="Helical" evidence="13">
    <location>
        <begin position="316"/>
        <end position="334"/>
    </location>
</feature>
<dbReference type="GO" id="GO:0006811">
    <property type="term" value="P:monoatomic ion transport"/>
    <property type="evidence" value="ECO:0007669"/>
    <property type="project" value="UniProtKB-KW"/>
</dbReference>
<dbReference type="PANTHER" id="PTHR43298:SF2">
    <property type="entry name" value="FMN_FAD EXPORTER YEEO-RELATED"/>
    <property type="match status" value="1"/>
</dbReference>
<evidence type="ECO:0000256" key="11">
    <source>
        <dbReference type="ARBA" id="ARBA00023136"/>
    </source>
</evidence>
<evidence type="ECO:0000256" key="3">
    <source>
        <dbReference type="ARBA" id="ARBA00010199"/>
    </source>
</evidence>
<dbReference type="InterPro" id="IPR050222">
    <property type="entry name" value="MATE_MdtK"/>
</dbReference>
<evidence type="ECO:0000256" key="12">
    <source>
        <dbReference type="ARBA" id="ARBA00031636"/>
    </source>
</evidence>
<dbReference type="InterPro" id="IPR002528">
    <property type="entry name" value="MATE_fam"/>
</dbReference>
<evidence type="ECO:0000256" key="9">
    <source>
        <dbReference type="ARBA" id="ARBA00022989"/>
    </source>
</evidence>
<dbReference type="InterPro" id="IPR048279">
    <property type="entry name" value="MdtK-like"/>
</dbReference>
<dbReference type="GO" id="GO:0005886">
    <property type="term" value="C:plasma membrane"/>
    <property type="evidence" value="ECO:0007669"/>
    <property type="project" value="UniProtKB-SubCell"/>
</dbReference>
<dbReference type="GO" id="GO:0042910">
    <property type="term" value="F:xenobiotic transmembrane transporter activity"/>
    <property type="evidence" value="ECO:0007669"/>
    <property type="project" value="InterPro"/>
</dbReference>
<keyword evidence="15" id="KW-1185">Reference proteome</keyword>
<feature type="transmembrane region" description="Helical" evidence="13">
    <location>
        <begin position="192"/>
        <end position="213"/>
    </location>
</feature>
<name>A0A1I3DWX6_9LACT</name>
<dbReference type="CDD" id="cd13138">
    <property type="entry name" value="MATE_yoeA_like"/>
    <property type="match status" value="1"/>
</dbReference>
<feature type="transmembrane region" description="Helical" evidence="13">
    <location>
        <begin position="132"/>
        <end position="152"/>
    </location>
</feature>
<dbReference type="NCBIfam" id="TIGR00797">
    <property type="entry name" value="matE"/>
    <property type="match status" value="1"/>
</dbReference>
<comment type="function">
    <text evidence="1">Multidrug efflux pump.</text>
</comment>